<evidence type="ECO:0000256" key="2">
    <source>
        <dbReference type="ARBA" id="ARBA00023125"/>
    </source>
</evidence>
<dbReference type="InterPro" id="IPR018060">
    <property type="entry name" value="HTH_AraC"/>
</dbReference>
<protein>
    <submittedName>
        <fullName evidence="5">DNA-binding domain-containing protein, AraC-type</fullName>
    </submittedName>
</protein>
<dbReference type="EMBL" id="BCTA01000099">
    <property type="protein sequence ID" value="GAT12827.1"/>
    <property type="molecule type" value="Genomic_DNA"/>
</dbReference>
<gene>
    <name evidence="5" type="ORF">RMCN_5960</name>
</gene>
<comment type="caution">
    <text evidence="5">The sequence shown here is derived from an EMBL/GenBank/DDBJ whole genome shotgun (WGS) entry which is preliminary data.</text>
</comment>
<evidence type="ECO:0000256" key="3">
    <source>
        <dbReference type="ARBA" id="ARBA00023163"/>
    </source>
</evidence>
<dbReference type="PANTHER" id="PTHR46796:SF12">
    <property type="entry name" value="HTH-TYPE DNA-BINDING TRANSCRIPTIONAL ACTIVATOR EUTR"/>
    <property type="match status" value="1"/>
</dbReference>
<dbReference type="Pfam" id="PF12833">
    <property type="entry name" value="HTH_18"/>
    <property type="match status" value="1"/>
</dbReference>
<dbReference type="Proteomes" id="UP000069773">
    <property type="component" value="Unassembled WGS sequence"/>
</dbReference>
<dbReference type="PROSITE" id="PS01124">
    <property type="entry name" value="HTH_ARAC_FAMILY_2"/>
    <property type="match status" value="1"/>
</dbReference>
<dbReference type="PROSITE" id="PS00041">
    <property type="entry name" value="HTH_ARAC_FAMILY_1"/>
    <property type="match status" value="1"/>
</dbReference>
<keyword evidence="6" id="KW-1185">Reference proteome</keyword>
<evidence type="ECO:0000256" key="1">
    <source>
        <dbReference type="ARBA" id="ARBA00023015"/>
    </source>
</evidence>
<reference evidence="5 6" key="1">
    <citation type="journal article" date="2016" name="Genome Announc.">
        <title>Draft Genome Sequences of Five Rapidly Growing Mycobacterium Species, M. thermoresistibile, M. fortuitum subsp. acetamidolyticum, M. canariasense, M. brisbanense, and M. novocastrense.</title>
        <authorList>
            <person name="Katahira K."/>
            <person name="Ogura Y."/>
            <person name="Gotoh Y."/>
            <person name="Hayashi T."/>
        </authorList>
    </citation>
    <scope>NUCLEOTIDE SEQUENCE [LARGE SCALE GENOMIC DNA]</scope>
    <source>
        <strain evidence="5 6">JCM18114</strain>
    </source>
</reference>
<keyword evidence="3" id="KW-0804">Transcription</keyword>
<evidence type="ECO:0000259" key="4">
    <source>
        <dbReference type="PROSITE" id="PS01124"/>
    </source>
</evidence>
<dbReference type="InterPro" id="IPR009057">
    <property type="entry name" value="Homeodomain-like_sf"/>
</dbReference>
<dbReference type="SMART" id="SM00342">
    <property type="entry name" value="HTH_ARAC"/>
    <property type="match status" value="1"/>
</dbReference>
<sequence length="424" mass="45973">MVAPADRRDAAELFALSRAWDFLSDRCDQYGFMVAIAPPQENGRHATFRPFEDRFFCPEGKRAGVWNAQPVGSLGAMGAEQAALSDLTLDEVSTISTQTVRLHRPERTQVEINDAADAGEFLEDAYGVCLRLSNKSTVHREAPLLTHRRTTVGPLTIDKLSIAGHVEFGPDPLNKVAVIWPDSGRVAATCDGLVSEDGAGDVAVLSQPHLPFHASGDGLRATAVLLDPATVSGVATGLPASQAPLPIRFLSFSPVDAAAAELWKKTVTYIRDGVLADDSTATPLVLGSVSRLLASVTLATFPNSAVADPGPDDQAAHKPVMLRRAMEYMDANVSNDIALTDIAEAVHLTPRAVQYMFRKHLETTPLQYLRRLRLHYAHQELVAGDRLHSTVTEIAARWGFAHTGRFAVLYRQTYGQSPHTTLRG</sequence>
<organism evidence="5 6">
    <name type="scientific">Mycolicibacterium novocastrense</name>
    <name type="common">Mycobacterium novocastrense</name>
    <dbReference type="NCBI Taxonomy" id="59813"/>
    <lineage>
        <taxon>Bacteria</taxon>
        <taxon>Bacillati</taxon>
        <taxon>Actinomycetota</taxon>
        <taxon>Actinomycetes</taxon>
        <taxon>Mycobacteriales</taxon>
        <taxon>Mycobacteriaceae</taxon>
        <taxon>Mycolicibacterium</taxon>
    </lineage>
</organism>
<evidence type="ECO:0000313" key="6">
    <source>
        <dbReference type="Proteomes" id="UP000069773"/>
    </source>
</evidence>
<dbReference type="GO" id="GO:0003677">
    <property type="term" value="F:DNA binding"/>
    <property type="evidence" value="ECO:0007669"/>
    <property type="project" value="UniProtKB-KW"/>
</dbReference>
<proteinExistence type="predicted"/>
<name>A0ABQ0KT76_MYCNV</name>
<dbReference type="Gene3D" id="1.10.10.60">
    <property type="entry name" value="Homeodomain-like"/>
    <property type="match status" value="1"/>
</dbReference>
<dbReference type="PANTHER" id="PTHR46796">
    <property type="entry name" value="HTH-TYPE TRANSCRIPTIONAL ACTIVATOR RHAS-RELATED"/>
    <property type="match status" value="1"/>
</dbReference>
<evidence type="ECO:0000313" key="5">
    <source>
        <dbReference type="EMBL" id="GAT12827.1"/>
    </source>
</evidence>
<dbReference type="SUPFAM" id="SSF46689">
    <property type="entry name" value="Homeodomain-like"/>
    <property type="match status" value="2"/>
</dbReference>
<dbReference type="InterPro" id="IPR018062">
    <property type="entry name" value="HTH_AraC-typ_CS"/>
</dbReference>
<dbReference type="InterPro" id="IPR050204">
    <property type="entry name" value="AraC_XylS_family_regulators"/>
</dbReference>
<keyword evidence="2 5" id="KW-0238">DNA-binding</keyword>
<feature type="domain" description="HTH araC/xylS-type" evidence="4">
    <location>
        <begin position="323"/>
        <end position="424"/>
    </location>
</feature>
<accession>A0ABQ0KT76</accession>
<keyword evidence="1" id="KW-0805">Transcription regulation</keyword>